<dbReference type="AlphaFoldDB" id="A0AAV3ZH63"/>
<accession>A0AAV3ZH63</accession>
<dbReference type="EMBL" id="BLXT01002457">
    <property type="protein sequence ID" value="GFN94484.1"/>
    <property type="molecule type" value="Genomic_DNA"/>
</dbReference>
<reference evidence="1 2" key="1">
    <citation type="journal article" date="2021" name="Elife">
        <title>Chloroplast acquisition without the gene transfer in kleptoplastic sea slugs, Plakobranchus ocellatus.</title>
        <authorList>
            <person name="Maeda T."/>
            <person name="Takahashi S."/>
            <person name="Yoshida T."/>
            <person name="Shimamura S."/>
            <person name="Takaki Y."/>
            <person name="Nagai Y."/>
            <person name="Toyoda A."/>
            <person name="Suzuki Y."/>
            <person name="Arimoto A."/>
            <person name="Ishii H."/>
            <person name="Satoh N."/>
            <person name="Nishiyama T."/>
            <person name="Hasebe M."/>
            <person name="Maruyama T."/>
            <person name="Minagawa J."/>
            <person name="Obokata J."/>
            <person name="Shigenobu S."/>
        </authorList>
    </citation>
    <scope>NUCLEOTIDE SEQUENCE [LARGE SCALE GENOMIC DNA]</scope>
</reference>
<dbReference type="Proteomes" id="UP000735302">
    <property type="component" value="Unassembled WGS sequence"/>
</dbReference>
<protein>
    <submittedName>
        <fullName evidence="1">Uncharacterized protein</fullName>
    </submittedName>
</protein>
<name>A0AAV3ZH63_9GAST</name>
<evidence type="ECO:0000313" key="1">
    <source>
        <dbReference type="EMBL" id="GFN94484.1"/>
    </source>
</evidence>
<organism evidence="1 2">
    <name type="scientific">Plakobranchus ocellatus</name>
    <dbReference type="NCBI Taxonomy" id="259542"/>
    <lineage>
        <taxon>Eukaryota</taxon>
        <taxon>Metazoa</taxon>
        <taxon>Spiralia</taxon>
        <taxon>Lophotrochozoa</taxon>
        <taxon>Mollusca</taxon>
        <taxon>Gastropoda</taxon>
        <taxon>Heterobranchia</taxon>
        <taxon>Euthyneura</taxon>
        <taxon>Panpulmonata</taxon>
        <taxon>Sacoglossa</taxon>
        <taxon>Placobranchoidea</taxon>
        <taxon>Plakobranchidae</taxon>
        <taxon>Plakobranchus</taxon>
    </lineage>
</organism>
<proteinExistence type="predicted"/>
<gene>
    <name evidence="1" type="ORF">PoB_002099000</name>
</gene>
<sequence>MLEDSESPAVRSIQTQLNKKKMADWKEKTGIRGNKVMVKAEDIEIRDMINEEIIPEEDSKRMKKAVHQSHRDIAQAEKAHYRDLLHKMSYGKWRPLSFSFLIRTMTCCPQIQIRCGGE</sequence>
<keyword evidence="2" id="KW-1185">Reference proteome</keyword>
<comment type="caution">
    <text evidence="1">The sequence shown here is derived from an EMBL/GenBank/DDBJ whole genome shotgun (WGS) entry which is preliminary data.</text>
</comment>
<evidence type="ECO:0000313" key="2">
    <source>
        <dbReference type="Proteomes" id="UP000735302"/>
    </source>
</evidence>